<keyword evidence="2" id="KW-0677">Repeat</keyword>
<dbReference type="Ensembl" id="ENSOMYT00000001526.2">
    <property type="protein sequence ID" value="ENSOMYP00000001357.2"/>
    <property type="gene ID" value="ENSOMYG00000000706.2"/>
</dbReference>
<dbReference type="PROSITE" id="PS00509">
    <property type="entry name" value="RAS_GTPASE_ACTIV_1"/>
    <property type="match status" value="1"/>
</dbReference>
<evidence type="ECO:0000256" key="3">
    <source>
        <dbReference type="ARBA" id="ARBA00022860"/>
    </source>
</evidence>
<dbReference type="InterPro" id="IPR001936">
    <property type="entry name" value="RasGAP_dom"/>
</dbReference>
<evidence type="ECO:0008006" key="9">
    <source>
        <dbReference type="Google" id="ProtNLM"/>
    </source>
</evidence>
<sequence>MVIAYVSNRLTAEEMDEQRVQNVAYQYLCRLEEAKRWMEACLHEELPAPTELEEGLRNGVLLAKLGHCFAPKIIPLKKIYDLDQERFKGMGLQFRHTDNINHWRSAMAEIGLPTMFHPETTDIYDKKNMPRTVYCIHALSLYLFRLGLAPQIHDLCGKVKFTEEEINNMKRELDKYGIQMPAFSKIGGILANEITVDEAAVHAAVIAINEAVESGHVEVTAQALRNPSAMLTNLQAHLMPVYQEMLRQARAQKACKGSEEKDIYEEYLTQSEIQENIDKVNVRAAIEQVDEALDCGDSLALLAALQVPCLALRGLQRDHGPWYLEQLATDREQKDLGCVDPLERDELQEGVCVANEEAQRNQTMQKAVRSINEALRLGEPRQTVRALMDPDAHLPDVYPFASALYQSELAPLQRQSPQGDLQQEELYVAVEMLSAVALINQAVEYHSPDNSPLSPCSLVADLYTLTNSFVICLRYFEELGDQRRKAGRALLTWNDLQRGLNSVNAAAQEEHDQILTIGLINQALCRGDPQKTLAALLLPSSGLEEVTTLNARRYHDVLTRARRQKAEVNRDPGAELWLADIQEGVRRANQDTQRALKMSLGLAAVNQAVKEGKASQTLRVLRLPEVALRSVVAECAGVYQAELTNEAKRLHCFGDNRSPWLKTKTEDSPYYFHLHKLEGTWERPQGFVQCTVFLAHEEIQAVLSSVTAAHGREVHWKASEGLVVQLQARAQGFLLRQRLGARLHFLNTQLPAIITIQVSYHRTHRTTMQTNVTYPNTFDIGCSYLSATNHHPCRQTLSSKKWLHTLKCSLTFIQAFFRANKAREEYRMLVHSTTPPLSVVRKFAHLLEMGDNDIRQEGELLRMREEVVRTIRSNRQLETDLDLMDLKIGLLVRNRVTLQEVVSHCKKLTKKNKEQLSDMMALDKSKGLKALSKDKREKLEAYQHLFYLLQTQPLYLAQLIFLMPQNKTTLFMETVIFTLFNYGSDCREAYLLLQLFTTALRHEIKWKVDQPQEVVTGNPTVIKMLVSFYRHARGQTALKEILGPAIREVLQDRTLSIRTDPCEIYKSWVNQTETQTGHKSSLPYEVSAEQALAHPEVQRRLDISIVNLKNLTDRLLNAITSNLHKLPYGMRYTAKVLRDSLHEKFPQASEDELYKIVGNLVYYRYMNPAVVAPDGFDVVEFSAGSSLLPEQRRILGSIARILQHAAAHKHFHGDSPHLRALNDYITLTHSKFRKFLHAACDVPEPEERFNIDEYSEMVILNKPVIYISISELLNTHKLLLEHQDSLCPDQSDPLLNLLRDLGKVPTIHALVGEGAVSAAEPQTEQTLAQYSKMEVSLTLTSKFDVFRGSDDHPDTRGILLSTKQLIIDVIRAQPGETLSEVLRASSSQDQEVQHGWMMHRRAQRDARTPEKMKRNQSIIADGNLSLEEKKRKIQRSLRRLESLGVLTPPDSETQILQLIAKDIRHQRLYRQRRQAELVKLRQTMGSLHCKSSFHSEQVDFYSQYITTCLDNLTAKHSKVSGKKSAESKGKKSKQPTLTYTAARLHEKGVLLEIEDLPVTQFKNVIFDIVPGEEGGTFQVKARFMGVDMEKFPLKYQDLLQLQYEGVAVMKMFDKAKVNVNLLIFLLNKKFFKK</sequence>
<dbReference type="SMART" id="SM00323">
    <property type="entry name" value="RasGAP"/>
    <property type="match status" value="1"/>
</dbReference>
<evidence type="ECO:0000256" key="1">
    <source>
        <dbReference type="ARBA" id="ARBA00022553"/>
    </source>
</evidence>
<proteinExistence type="predicted"/>
<dbReference type="PROSITE" id="PS50096">
    <property type="entry name" value="IQ"/>
    <property type="match status" value="2"/>
</dbReference>
<keyword evidence="8" id="KW-1185">Reference proteome</keyword>
<dbReference type="Proteomes" id="UP000694395">
    <property type="component" value="Chromosome 2"/>
</dbReference>
<evidence type="ECO:0000256" key="2">
    <source>
        <dbReference type="ARBA" id="ARBA00022737"/>
    </source>
</evidence>
<evidence type="ECO:0000313" key="7">
    <source>
        <dbReference type="Ensembl" id="ENSOMYP00000001357.2"/>
    </source>
</evidence>
<dbReference type="PANTHER" id="PTHR14149">
    <property type="entry name" value="RAS GTPASE-ACTIVATING PROTEIN WITH IQ MOTIF"/>
    <property type="match status" value="1"/>
</dbReference>
<dbReference type="GO" id="GO:0005096">
    <property type="term" value="F:GTPase activator activity"/>
    <property type="evidence" value="ECO:0007669"/>
    <property type="project" value="TreeGrafter"/>
</dbReference>
<dbReference type="InterPro" id="IPR036872">
    <property type="entry name" value="CH_dom_sf"/>
</dbReference>
<dbReference type="SMART" id="SM00033">
    <property type="entry name" value="CH"/>
    <property type="match status" value="1"/>
</dbReference>
<dbReference type="PROSITE" id="PS01159">
    <property type="entry name" value="WW_DOMAIN_1"/>
    <property type="match status" value="1"/>
</dbReference>
<dbReference type="Gene3D" id="1.10.418.10">
    <property type="entry name" value="Calponin-like domain"/>
    <property type="match status" value="1"/>
</dbReference>
<dbReference type="GO" id="GO:0120025">
    <property type="term" value="C:plasma membrane bounded cell projection"/>
    <property type="evidence" value="ECO:0007669"/>
    <property type="project" value="UniProtKB-ARBA"/>
</dbReference>
<dbReference type="InterPro" id="IPR001202">
    <property type="entry name" value="WW_dom"/>
</dbReference>
<name>A0A8C7LMU7_ONCMY</name>
<evidence type="ECO:0000313" key="8">
    <source>
        <dbReference type="Proteomes" id="UP000694395"/>
    </source>
</evidence>
<dbReference type="PROSITE" id="PS50018">
    <property type="entry name" value="RAS_GTPASE_ACTIV_2"/>
    <property type="match status" value="1"/>
</dbReference>
<dbReference type="Pfam" id="PF00616">
    <property type="entry name" value="RasGAP"/>
    <property type="match status" value="1"/>
</dbReference>
<evidence type="ECO:0000259" key="5">
    <source>
        <dbReference type="PROSITE" id="PS50018"/>
    </source>
</evidence>
<dbReference type="Pfam" id="PF03836">
    <property type="entry name" value="RasGAP_C"/>
    <property type="match status" value="1"/>
</dbReference>
<feature type="domain" description="Calponin-homology (CH)" evidence="6">
    <location>
        <begin position="28"/>
        <end position="144"/>
    </location>
</feature>
<feature type="coiled-coil region" evidence="4">
    <location>
        <begin position="152"/>
        <end position="179"/>
    </location>
</feature>
<dbReference type="GeneTree" id="ENSGT00950000183076"/>
<dbReference type="Pfam" id="PF00307">
    <property type="entry name" value="CH"/>
    <property type="match status" value="1"/>
</dbReference>
<gene>
    <name evidence="7" type="primary">iqgap3</name>
</gene>
<feature type="domain" description="Ras-GAP" evidence="5">
    <location>
        <begin position="987"/>
        <end position="1207"/>
    </location>
</feature>
<dbReference type="SUPFAM" id="SSF143885">
    <property type="entry name" value="RGC domain-like"/>
    <property type="match status" value="1"/>
</dbReference>
<keyword evidence="3" id="KW-0112">Calmodulin-binding</keyword>
<dbReference type="InterPro" id="IPR000593">
    <property type="entry name" value="RasGAP_C"/>
</dbReference>
<dbReference type="Gene3D" id="1.10.506.10">
    <property type="entry name" value="GTPase Activation - p120gap, domain 1"/>
    <property type="match status" value="1"/>
</dbReference>
<evidence type="ECO:0000256" key="4">
    <source>
        <dbReference type="SAM" id="Coils"/>
    </source>
</evidence>
<dbReference type="FunFam" id="1.10.418.10:FF:000013">
    <property type="entry name" value="IQ motif containing GTPase activating protein 1"/>
    <property type="match status" value="1"/>
</dbReference>
<dbReference type="GO" id="GO:0005938">
    <property type="term" value="C:cell cortex"/>
    <property type="evidence" value="ECO:0007669"/>
    <property type="project" value="TreeGrafter"/>
</dbReference>
<dbReference type="FunFam" id="1.10.506.10:FF:000004">
    <property type="entry name" value="IQ motif containing GTPase activating protein 1"/>
    <property type="match status" value="1"/>
</dbReference>
<dbReference type="PROSITE" id="PS50021">
    <property type="entry name" value="CH"/>
    <property type="match status" value="1"/>
</dbReference>
<dbReference type="InterPro" id="IPR001715">
    <property type="entry name" value="CH_dom"/>
</dbReference>
<dbReference type="GO" id="GO:1903479">
    <property type="term" value="P:mitotic actomyosin contractile ring assembly actin filament organization"/>
    <property type="evidence" value="ECO:0007669"/>
    <property type="project" value="TreeGrafter"/>
</dbReference>
<dbReference type="GO" id="GO:0051015">
    <property type="term" value="F:actin filament binding"/>
    <property type="evidence" value="ECO:0007669"/>
    <property type="project" value="TreeGrafter"/>
</dbReference>
<protein>
    <recommendedName>
        <fullName evidence="9">IQ motif containing GTPase activating protein 3</fullName>
    </recommendedName>
</protein>
<dbReference type="SUPFAM" id="SSF47576">
    <property type="entry name" value="Calponin-homology domain, CH-domain"/>
    <property type="match status" value="1"/>
</dbReference>
<organism evidence="7 8">
    <name type="scientific">Oncorhynchus mykiss</name>
    <name type="common">Rainbow trout</name>
    <name type="synonym">Salmo gairdneri</name>
    <dbReference type="NCBI Taxonomy" id="8022"/>
    <lineage>
        <taxon>Eukaryota</taxon>
        <taxon>Metazoa</taxon>
        <taxon>Chordata</taxon>
        <taxon>Craniata</taxon>
        <taxon>Vertebrata</taxon>
        <taxon>Euteleostomi</taxon>
        <taxon>Actinopterygii</taxon>
        <taxon>Neopterygii</taxon>
        <taxon>Teleostei</taxon>
        <taxon>Protacanthopterygii</taxon>
        <taxon>Salmoniformes</taxon>
        <taxon>Salmonidae</taxon>
        <taxon>Salmoninae</taxon>
        <taxon>Oncorhynchus</taxon>
    </lineage>
</organism>
<dbReference type="SUPFAM" id="SSF48350">
    <property type="entry name" value="GTPase activation domain, GAP"/>
    <property type="match status" value="1"/>
</dbReference>
<reference evidence="7" key="2">
    <citation type="submission" date="2025-08" db="UniProtKB">
        <authorList>
            <consortium name="Ensembl"/>
        </authorList>
    </citation>
    <scope>IDENTIFICATION</scope>
</reference>
<reference evidence="7" key="3">
    <citation type="submission" date="2025-09" db="UniProtKB">
        <authorList>
            <consortium name="Ensembl"/>
        </authorList>
    </citation>
    <scope>IDENTIFICATION</scope>
</reference>
<dbReference type="InterPro" id="IPR008936">
    <property type="entry name" value="Rho_GTPase_activation_prot"/>
</dbReference>
<accession>A0A8C7LMU7</accession>
<reference evidence="7" key="1">
    <citation type="submission" date="2020-07" db="EMBL/GenBank/DDBJ databases">
        <title>A long reads based de novo assembly of the rainbow trout Arlee double haploid line genome.</title>
        <authorList>
            <person name="Gao G."/>
            <person name="Palti Y."/>
        </authorList>
    </citation>
    <scope>NUCLEOTIDE SEQUENCE [LARGE SCALE GENOMIC DNA]</scope>
</reference>
<keyword evidence="1" id="KW-0597">Phosphoprotein</keyword>
<dbReference type="GO" id="GO:0005516">
    <property type="term" value="F:calmodulin binding"/>
    <property type="evidence" value="ECO:0007669"/>
    <property type="project" value="UniProtKB-KW"/>
</dbReference>
<dbReference type="PANTHER" id="PTHR14149:SF10">
    <property type="entry name" value="RAS GTPASE-ACTIVATING-LIKE PROTEIN IQGAP3"/>
    <property type="match status" value="1"/>
</dbReference>
<keyword evidence="4" id="KW-0175">Coiled coil</keyword>
<evidence type="ECO:0000259" key="6">
    <source>
        <dbReference type="PROSITE" id="PS50021"/>
    </source>
</evidence>
<dbReference type="InterPro" id="IPR023152">
    <property type="entry name" value="RasGAP_CS"/>
</dbReference>